<dbReference type="EMBL" id="GIBP01002199">
    <property type="protein sequence ID" value="NDV31168.1"/>
    <property type="molecule type" value="Transcribed_RNA"/>
</dbReference>
<accession>A0A6B2L2T6</accession>
<feature type="region of interest" description="Disordered" evidence="1">
    <location>
        <begin position="1"/>
        <end position="31"/>
    </location>
</feature>
<name>A0A6B2L2T6_9EUKA</name>
<organism evidence="2">
    <name type="scientific">Arcella intermedia</name>
    <dbReference type="NCBI Taxonomy" id="1963864"/>
    <lineage>
        <taxon>Eukaryota</taxon>
        <taxon>Amoebozoa</taxon>
        <taxon>Tubulinea</taxon>
        <taxon>Elardia</taxon>
        <taxon>Arcellinida</taxon>
        <taxon>Sphaerothecina</taxon>
        <taxon>Arcellidae</taxon>
        <taxon>Arcella</taxon>
    </lineage>
</organism>
<feature type="compositionally biased region" description="Polar residues" evidence="1">
    <location>
        <begin position="1"/>
        <end position="18"/>
    </location>
</feature>
<reference evidence="2" key="1">
    <citation type="journal article" date="2020" name="J. Eukaryot. Microbiol.">
        <title>De novo Sequencing, Assembly and Annotation of the Transcriptome for the Free-Living Testate Amoeba Arcella intermedia.</title>
        <authorList>
            <person name="Ribeiro G.M."/>
            <person name="Porfirio-Sousa A.L."/>
            <person name="Maurer-Alcala X.X."/>
            <person name="Katz L.A."/>
            <person name="Lahr D.J.G."/>
        </authorList>
    </citation>
    <scope>NUCLEOTIDE SEQUENCE</scope>
</reference>
<dbReference type="AlphaFoldDB" id="A0A6B2L2T6"/>
<evidence type="ECO:0000313" key="2">
    <source>
        <dbReference type="EMBL" id="NDV31168.1"/>
    </source>
</evidence>
<protein>
    <submittedName>
        <fullName evidence="2">Uncharacterized protein</fullName>
    </submittedName>
</protein>
<sequence length="495" mass="60160">MLRTQHTSLKQHNQQKGTVNLNANVNAKAARNRDYYEKNKEARKEKRREYYLRNKAVINKKNQENYEANKELIKEQRRQYYNLNKLSIRERHKEYNLKHADQAKELQKRYRTVNRPKIKNMQKEYYLKNKEALREKRKSYYNNNKHALKESFKRYCLEKGPTIKHKQKIYRTYNKAIIKSLMAQYRINNRQAIKEMSRKYYFQNKDTMNEANRLYRLENKGPVKEREMRYRLENKDLINMRSRLYYLHHKDKIRKAWIQYYNDNKEAIRLKMKNNYLKHKEDRRIFFLTNKKPRRSKILVDPIRIQQFFGYATNKLFISSPDDWYRISRKQMLDIGGTPLYTAFGSLGNALDYMYPEVHWSTAKLSLSRKKSVQRWVRLMLQQLLPKDTIILEDYTHPDLLWESGGKMQLDIWVPQYQLALEYQGEHHYREVSVFGPPLSYINRDLKKSLKCQQNNITLVTIPYWWNRKKESLVDYLAHSLPSLPLNEGTLKNEA</sequence>
<feature type="compositionally biased region" description="Low complexity" evidence="1">
    <location>
        <begin position="19"/>
        <end position="29"/>
    </location>
</feature>
<evidence type="ECO:0000256" key="1">
    <source>
        <dbReference type="SAM" id="MobiDB-lite"/>
    </source>
</evidence>
<proteinExistence type="predicted"/>